<dbReference type="AlphaFoldDB" id="A0A7W8GEA0"/>
<dbReference type="RefSeq" id="WP_343057650.1">
    <property type="nucleotide sequence ID" value="NZ_JACHFN010000004.1"/>
</dbReference>
<evidence type="ECO:0000259" key="4">
    <source>
        <dbReference type="SMART" id="SM00822"/>
    </source>
</evidence>
<evidence type="ECO:0000313" key="6">
    <source>
        <dbReference type="Proteomes" id="UP000525389"/>
    </source>
</evidence>
<evidence type="ECO:0000256" key="1">
    <source>
        <dbReference type="ARBA" id="ARBA00006484"/>
    </source>
</evidence>
<dbReference type="PANTHER" id="PTHR44196:SF1">
    <property type="entry name" value="DEHYDROGENASE_REDUCTASE SDR FAMILY MEMBER 7B"/>
    <property type="match status" value="1"/>
</dbReference>
<dbReference type="InterPro" id="IPR057326">
    <property type="entry name" value="KR_dom"/>
</dbReference>
<evidence type="ECO:0000313" key="5">
    <source>
        <dbReference type="EMBL" id="MBB5234011.1"/>
    </source>
</evidence>
<keyword evidence="6" id="KW-1185">Reference proteome</keyword>
<dbReference type="SMART" id="SM00822">
    <property type="entry name" value="PKS_KR"/>
    <property type="match status" value="1"/>
</dbReference>
<proteinExistence type="inferred from homology"/>
<dbReference type="Gene3D" id="3.40.50.720">
    <property type="entry name" value="NAD(P)-binding Rossmann-like Domain"/>
    <property type="match status" value="1"/>
</dbReference>
<dbReference type="InterPro" id="IPR036291">
    <property type="entry name" value="NAD(P)-bd_dom_sf"/>
</dbReference>
<comment type="caution">
    <text evidence="5">The sequence shown here is derived from an EMBL/GenBank/DDBJ whole genome shotgun (WGS) entry which is preliminary data.</text>
</comment>
<dbReference type="SUPFAM" id="SSF51735">
    <property type="entry name" value="NAD(P)-binding Rossmann-fold domains"/>
    <property type="match status" value="1"/>
</dbReference>
<dbReference type="PRINTS" id="PR00081">
    <property type="entry name" value="GDHRDH"/>
</dbReference>
<accession>A0A7W8GEA0</accession>
<reference evidence="5 6" key="1">
    <citation type="submission" date="2020-08" db="EMBL/GenBank/DDBJ databases">
        <title>Genomic Encyclopedia of Type Strains, Phase IV (KMG-IV): sequencing the most valuable type-strain genomes for metagenomic binning, comparative biology and taxonomic classification.</title>
        <authorList>
            <person name="Goeker M."/>
        </authorList>
    </citation>
    <scope>NUCLEOTIDE SEQUENCE [LARGE SCALE GENOMIC DNA]</scope>
    <source>
        <strain evidence="5 6">DSM 101791</strain>
    </source>
</reference>
<sequence>MLAPYLFGQGAAVLTGAAGGIGSELARQLAAKGSPVALIDRDQAGLEALAAELRGRHPARRVSVHPFDLTRSGEIPALAGDVLRAHPRVSLLVNNAGLALGGTFEQVSAEQFGEVMAVNFGATVALTRSLLPALRSELGAHIVNVSSLFGLIGPAGQSAYAASKFAVRGFSEVLRHELAPQGIGLSVVHPGGVRTGIARNARIGQGVPAGEVAAAQRDFERLLRLDPAEAARLILRGVETRAPRVIVGPDARVLDLLARLLPGTYWPVVQTLMRVQR</sequence>
<protein>
    <submittedName>
        <fullName evidence="5">Short-subunit dehydrogenase</fullName>
    </submittedName>
</protein>
<dbReference type="PRINTS" id="PR00080">
    <property type="entry name" value="SDRFAMILY"/>
</dbReference>
<feature type="domain" description="Ketoreductase" evidence="4">
    <location>
        <begin position="10"/>
        <end position="196"/>
    </location>
</feature>
<comment type="similarity">
    <text evidence="1 3">Belongs to the short-chain dehydrogenases/reductases (SDR) family.</text>
</comment>
<dbReference type="PANTHER" id="PTHR44196">
    <property type="entry name" value="DEHYDROGENASE/REDUCTASE SDR FAMILY MEMBER 7B"/>
    <property type="match status" value="1"/>
</dbReference>
<name>A0A7W8GEA0_9DEIO</name>
<dbReference type="Proteomes" id="UP000525389">
    <property type="component" value="Unassembled WGS sequence"/>
</dbReference>
<dbReference type="EMBL" id="JACHFN010000004">
    <property type="protein sequence ID" value="MBB5234011.1"/>
    <property type="molecule type" value="Genomic_DNA"/>
</dbReference>
<dbReference type="GO" id="GO:0016020">
    <property type="term" value="C:membrane"/>
    <property type="evidence" value="ECO:0007669"/>
    <property type="project" value="TreeGrafter"/>
</dbReference>
<dbReference type="GO" id="GO:0016491">
    <property type="term" value="F:oxidoreductase activity"/>
    <property type="evidence" value="ECO:0007669"/>
    <property type="project" value="UniProtKB-KW"/>
</dbReference>
<keyword evidence="2" id="KW-0560">Oxidoreductase</keyword>
<dbReference type="Pfam" id="PF00106">
    <property type="entry name" value="adh_short"/>
    <property type="match status" value="1"/>
</dbReference>
<dbReference type="PROSITE" id="PS00061">
    <property type="entry name" value="ADH_SHORT"/>
    <property type="match status" value="1"/>
</dbReference>
<dbReference type="InterPro" id="IPR002347">
    <property type="entry name" value="SDR_fam"/>
</dbReference>
<dbReference type="InterPro" id="IPR020904">
    <property type="entry name" value="Sc_DH/Rdtase_CS"/>
</dbReference>
<evidence type="ECO:0000256" key="2">
    <source>
        <dbReference type="ARBA" id="ARBA00023002"/>
    </source>
</evidence>
<gene>
    <name evidence="5" type="ORF">HNQ09_001449</name>
</gene>
<organism evidence="5 6">
    <name type="scientific">Deinococcus budaensis</name>
    <dbReference type="NCBI Taxonomy" id="1665626"/>
    <lineage>
        <taxon>Bacteria</taxon>
        <taxon>Thermotogati</taxon>
        <taxon>Deinococcota</taxon>
        <taxon>Deinococci</taxon>
        <taxon>Deinococcales</taxon>
        <taxon>Deinococcaceae</taxon>
        <taxon>Deinococcus</taxon>
    </lineage>
</organism>
<evidence type="ECO:0000256" key="3">
    <source>
        <dbReference type="RuleBase" id="RU000363"/>
    </source>
</evidence>